<dbReference type="InterPro" id="IPR018164">
    <property type="entry name" value="Ala-tRNA-synth_IIc_N"/>
</dbReference>
<keyword evidence="4 12" id="KW-0436">Ligase</keyword>
<comment type="similarity">
    <text evidence="2 12">Belongs to the class-II aminoacyl-tRNA synthetase family.</text>
</comment>
<dbReference type="GO" id="GO:0002161">
    <property type="term" value="F:aminoacyl-tRNA deacylase activity"/>
    <property type="evidence" value="ECO:0007669"/>
    <property type="project" value="TreeGrafter"/>
</dbReference>
<feature type="binding site" evidence="12">
    <location>
        <position position="656"/>
    </location>
    <ligand>
        <name>Zn(2+)</name>
        <dbReference type="ChEBI" id="CHEBI:29105"/>
    </ligand>
</feature>
<dbReference type="SUPFAM" id="SSF50447">
    <property type="entry name" value="Translation proteins"/>
    <property type="match status" value="1"/>
</dbReference>
<dbReference type="SUPFAM" id="SSF101353">
    <property type="entry name" value="Putative anticodon-binding domain of alanyl-tRNA synthetase (AlaRS)"/>
    <property type="match status" value="1"/>
</dbReference>
<dbReference type="GO" id="GO:0005524">
    <property type="term" value="F:ATP binding"/>
    <property type="evidence" value="ECO:0007669"/>
    <property type="project" value="UniProtKB-UniRule"/>
</dbReference>
<evidence type="ECO:0000313" key="15">
    <source>
        <dbReference type="EMBL" id="PCJ17549.1"/>
    </source>
</evidence>
<evidence type="ECO:0000256" key="2">
    <source>
        <dbReference type="ARBA" id="ARBA00008226"/>
    </source>
</evidence>
<dbReference type="InterPro" id="IPR018165">
    <property type="entry name" value="Ala-tRNA-synth_IIc_core"/>
</dbReference>
<comment type="catalytic activity">
    <reaction evidence="12">
        <text>tRNA(Ala) + L-alanine + ATP = L-alanyl-tRNA(Ala) + AMP + diphosphate</text>
        <dbReference type="Rhea" id="RHEA:12540"/>
        <dbReference type="Rhea" id="RHEA-COMP:9657"/>
        <dbReference type="Rhea" id="RHEA-COMP:9923"/>
        <dbReference type="ChEBI" id="CHEBI:30616"/>
        <dbReference type="ChEBI" id="CHEBI:33019"/>
        <dbReference type="ChEBI" id="CHEBI:57972"/>
        <dbReference type="ChEBI" id="CHEBI:78442"/>
        <dbReference type="ChEBI" id="CHEBI:78497"/>
        <dbReference type="ChEBI" id="CHEBI:456215"/>
        <dbReference type="EC" id="6.1.1.7"/>
    </reaction>
</comment>
<dbReference type="EC" id="6.1.1.7" evidence="12"/>
<evidence type="ECO:0000256" key="4">
    <source>
        <dbReference type="ARBA" id="ARBA00022598"/>
    </source>
</evidence>
<keyword evidence="10 12" id="KW-0648">Protein biosynthesis</keyword>
<dbReference type="GO" id="GO:0045892">
    <property type="term" value="P:negative regulation of DNA-templated transcription"/>
    <property type="evidence" value="ECO:0007669"/>
    <property type="project" value="TreeGrafter"/>
</dbReference>
<accession>A0A2A5AE71</accession>
<dbReference type="InterPro" id="IPR012947">
    <property type="entry name" value="tRNA_SAD"/>
</dbReference>
<dbReference type="Proteomes" id="UP000218327">
    <property type="component" value="Unassembled WGS sequence"/>
</dbReference>
<feature type="binding site" evidence="12">
    <location>
        <position position="557"/>
    </location>
    <ligand>
        <name>Zn(2+)</name>
        <dbReference type="ChEBI" id="CHEBI:29105"/>
    </ligand>
</feature>
<comment type="subcellular location">
    <subcellularLocation>
        <location evidence="1 12">Cytoplasm</location>
    </subcellularLocation>
</comment>
<dbReference type="HAMAP" id="MF_00036_B">
    <property type="entry name" value="Ala_tRNA_synth_B"/>
    <property type="match status" value="1"/>
</dbReference>
<evidence type="ECO:0000256" key="13">
    <source>
        <dbReference type="SAM" id="Coils"/>
    </source>
</evidence>
<dbReference type="Gene3D" id="6.10.250.550">
    <property type="match status" value="1"/>
</dbReference>
<keyword evidence="3 12" id="KW-0820">tRNA-binding</keyword>
<dbReference type="InterPro" id="IPR050058">
    <property type="entry name" value="Ala-tRNA_ligase"/>
</dbReference>
<dbReference type="Pfam" id="PF07973">
    <property type="entry name" value="tRNA_SAD"/>
    <property type="match status" value="1"/>
</dbReference>
<keyword evidence="6 12" id="KW-0547">Nucleotide-binding</keyword>
<dbReference type="Gene3D" id="3.30.54.20">
    <property type="match status" value="1"/>
</dbReference>
<evidence type="ECO:0000256" key="12">
    <source>
        <dbReference type="HAMAP-Rule" id="MF_00036"/>
    </source>
</evidence>
<dbReference type="Gene3D" id="3.30.980.10">
    <property type="entry name" value="Threonyl-trna Synthetase, Chain A, domain 2"/>
    <property type="match status" value="1"/>
</dbReference>
<keyword evidence="9 12" id="KW-0694">RNA-binding</keyword>
<feature type="coiled-coil region" evidence="13">
    <location>
        <begin position="715"/>
        <end position="749"/>
    </location>
</feature>
<comment type="caution">
    <text evidence="15">The sequence shown here is derived from an EMBL/GenBank/DDBJ whole genome shotgun (WGS) entry which is preliminary data.</text>
</comment>
<evidence type="ECO:0000256" key="6">
    <source>
        <dbReference type="ARBA" id="ARBA00022741"/>
    </source>
</evidence>
<feature type="domain" description="Alanyl-transfer RNA synthetases family profile" evidence="14">
    <location>
        <begin position="1"/>
        <end position="699"/>
    </location>
</feature>
<dbReference type="NCBIfam" id="TIGR00344">
    <property type="entry name" value="alaS"/>
    <property type="match status" value="1"/>
</dbReference>
<dbReference type="GO" id="GO:0000049">
    <property type="term" value="F:tRNA binding"/>
    <property type="evidence" value="ECO:0007669"/>
    <property type="project" value="UniProtKB-KW"/>
</dbReference>
<evidence type="ECO:0000256" key="11">
    <source>
        <dbReference type="ARBA" id="ARBA00023146"/>
    </source>
</evidence>
<evidence type="ECO:0000256" key="9">
    <source>
        <dbReference type="ARBA" id="ARBA00022884"/>
    </source>
</evidence>
<dbReference type="CDD" id="cd00673">
    <property type="entry name" value="AlaRS_core"/>
    <property type="match status" value="1"/>
</dbReference>
<dbReference type="FunFam" id="2.40.30.130:FF:000001">
    <property type="entry name" value="Alanine--tRNA ligase"/>
    <property type="match status" value="1"/>
</dbReference>
<dbReference type="PANTHER" id="PTHR11777:SF9">
    <property type="entry name" value="ALANINE--TRNA LIGASE, CYTOPLASMIC"/>
    <property type="match status" value="1"/>
</dbReference>
<feature type="binding site" evidence="12">
    <location>
        <position position="553"/>
    </location>
    <ligand>
        <name>Zn(2+)</name>
        <dbReference type="ChEBI" id="CHEBI:29105"/>
    </ligand>
</feature>
<evidence type="ECO:0000256" key="7">
    <source>
        <dbReference type="ARBA" id="ARBA00022833"/>
    </source>
</evidence>
<sequence>MNSAEIRQKFLDFFASREHEIVASSSLVPANDPTLLFTNAGMVQFKDTFLGDEVRSYKRATSSQRCVRAGGKHNDLENVGYTARHHTFFEMLGNFSFGDYFKREAIQYAWEFLTVELGLPADKLWITVFEDDDDAAAIWLNEIKIDPKRFSRLGEADNFWSMGDTGPCGPCSEIFFDHGEEVPGGPPGSPDEDGDRYIEIWNLVFMQYERKADGSMTPLPKPSVDTGAGLERLAAVMQNVHSNYEIDLFQQLLTSIGEITGVAGLTNNSLKVIADHIRSCTFLIVDGVLPSNEGRGYVLRRIIRRAVRHGYQLGVKEIFFYKIVAALVRVMGEAYPELIEKQQIVEKALQAEEQQFARTLDNGMAILEKAIAELDSKIIPGETVFRLYDTYGFPVDLTADVAREQGLTLDLEGFENAMSVQKNQARAASSFSAVEKLDIAAGEATDFIGYEELEGSSMVAAIFIDGKRVDSASQGQELLLLLDNSPFYGESGGQVGDTGFLQNGDAKFEVLDTKKQSDVLVHRGILREGSLKAGDKVSASVDKSDRIAITLNHSATHLMNAALRSVLGSHVAQKGSLVDTQRLRFDFSHNSPVSADELKKIENQVNLQILENSLVGKEVLPIEEAQSKGALALFGEKYGDEVRVVTMGDDYSVEFCGGTHVDRTGDIGLFKIISESGISAGVRRIEAVTGKGALAQIDNEEEILKQVCGIVKSNQEELVDKVQQLAANNRSLEKQLEQLKSQMASSTGSDLASQAEDLSGVQFLAASVDGFNSKTLRDTVDQLKNKLGSAIVVLISAADGKVSIVVGVSKDLTGKVKAGELANMIAGQVGGKGGGRPDMAMAGGSDVAAVPAALASIKPWLLEKL</sequence>
<dbReference type="InterPro" id="IPR002318">
    <property type="entry name" value="Ala-tRNA-lgiase_IIc"/>
</dbReference>
<dbReference type="InterPro" id="IPR045864">
    <property type="entry name" value="aa-tRNA-synth_II/BPL/LPL"/>
</dbReference>
<comment type="function">
    <text evidence="12">Catalyzes the attachment of alanine to tRNA(Ala) in a two-step reaction: alanine is first activated by ATP to form Ala-AMP and then transferred to the acceptor end of tRNA(Ala). Also edits incorrectly charged Ser-tRNA(Ala) and Gly-tRNA(Ala) via its editing domain.</text>
</comment>
<dbReference type="InterPro" id="IPR018163">
    <property type="entry name" value="Thr/Ala-tRNA-synth_IIc_edit"/>
</dbReference>
<evidence type="ECO:0000256" key="10">
    <source>
        <dbReference type="ARBA" id="ARBA00022917"/>
    </source>
</evidence>
<dbReference type="GO" id="GO:0006419">
    <property type="term" value="P:alanyl-tRNA aminoacylation"/>
    <property type="evidence" value="ECO:0007669"/>
    <property type="project" value="UniProtKB-UniRule"/>
</dbReference>
<dbReference type="Gene3D" id="3.30.930.10">
    <property type="entry name" value="Bira Bifunctional Protein, Domain 2"/>
    <property type="match status" value="1"/>
</dbReference>
<dbReference type="FunFam" id="3.10.310.40:FF:000001">
    <property type="entry name" value="Alanine--tRNA ligase"/>
    <property type="match status" value="1"/>
</dbReference>
<name>A0A2A5AE71_9GAMM</name>
<dbReference type="InterPro" id="IPR009000">
    <property type="entry name" value="Transl_B-barrel_sf"/>
</dbReference>
<comment type="cofactor">
    <cofactor evidence="12">
        <name>Zn(2+)</name>
        <dbReference type="ChEBI" id="CHEBI:29105"/>
    </cofactor>
    <text evidence="12">Binds 1 zinc ion per subunit.</text>
</comment>
<dbReference type="PRINTS" id="PR00980">
    <property type="entry name" value="TRNASYNTHALA"/>
</dbReference>
<dbReference type="EMBL" id="NVVJ01000106">
    <property type="protein sequence ID" value="PCJ17549.1"/>
    <property type="molecule type" value="Genomic_DNA"/>
</dbReference>
<dbReference type="FunFam" id="3.30.980.10:FF:000004">
    <property type="entry name" value="Alanine--tRNA ligase, cytoplasmic"/>
    <property type="match status" value="1"/>
</dbReference>
<keyword evidence="13" id="KW-0175">Coiled coil</keyword>
<evidence type="ECO:0000256" key="1">
    <source>
        <dbReference type="ARBA" id="ARBA00004496"/>
    </source>
</evidence>
<reference evidence="16" key="1">
    <citation type="submission" date="2017-08" db="EMBL/GenBank/DDBJ databases">
        <title>A dynamic microbial community with high functional redundancy inhabits the cold, oxic subseafloor aquifer.</title>
        <authorList>
            <person name="Tully B.J."/>
            <person name="Wheat C.G."/>
            <person name="Glazer B.T."/>
            <person name="Huber J.A."/>
        </authorList>
    </citation>
    <scope>NUCLEOTIDE SEQUENCE [LARGE SCALE GENOMIC DNA]</scope>
</reference>
<protein>
    <recommendedName>
        <fullName evidence="12">Alanine--tRNA ligase</fullName>
        <ecNumber evidence="12">6.1.1.7</ecNumber>
    </recommendedName>
    <alternativeName>
        <fullName evidence="12">Alanyl-tRNA synthetase</fullName>
        <shortName evidence="12">AlaRS</shortName>
    </alternativeName>
</protein>
<comment type="domain">
    <text evidence="12">Consists of three domains; the N-terminal catalytic domain, the editing domain and the C-terminal C-Ala domain. The editing domain removes incorrectly charged amino acids, while the C-Ala domain, along with tRNA(Ala), serves as a bridge to cooperatively bring together the editing and aminoacylation centers thus stimulating deacylation of misacylated tRNAs.</text>
</comment>
<dbReference type="InterPro" id="IPR018162">
    <property type="entry name" value="Ala-tRNA-ligase_IIc_anticod-bd"/>
</dbReference>
<keyword evidence="8 12" id="KW-0067">ATP-binding</keyword>
<dbReference type="InterPro" id="IPR003156">
    <property type="entry name" value="DHHA1_dom"/>
</dbReference>
<keyword evidence="5 12" id="KW-0479">Metal-binding</keyword>
<evidence type="ECO:0000256" key="5">
    <source>
        <dbReference type="ARBA" id="ARBA00022723"/>
    </source>
</evidence>
<keyword evidence="7 12" id="KW-0862">Zinc</keyword>
<dbReference type="InterPro" id="IPR023033">
    <property type="entry name" value="Ala_tRNA_ligase_euk/bac"/>
</dbReference>
<keyword evidence="11 12" id="KW-0030">Aminoacyl-tRNA synthetase</keyword>
<evidence type="ECO:0000259" key="14">
    <source>
        <dbReference type="PROSITE" id="PS50860"/>
    </source>
</evidence>
<dbReference type="Pfam" id="PF02272">
    <property type="entry name" value="DHHA1"/>
    <property type="match status" value="1"/>
</dbReference>
<organism evidence="15 16">
    <name type="scientific">SAR86 cluster bacterium</name>
    <dbReference type="NCBI Taxonomy" id="2030880"/>
    <lineage>
        <taxon>Bacteria</taxon>
        <taxon>Pseudomonadati</taxon>
        <taxon>Pseudomonadota</taxon>
        <taxon>Gammaproteobacteria</taxon>
        <taxon>SAR86 cluster</taxon>
    </lineage>
</organism>
<dbReference type="SUPFAM" id="SSF55186">
    <property type="entry name" value="ThrRS/AlaRS common domain"/>
    <property type="match status" value="1"/>
</dbReference>
<dbReference type="AlphaFoldDB" id="A0A2A5AE71"/>
<dbReference type="GO" id="GO:0004813">
    <property type="term" value="F:alanine-tRNA ligase activity"/>
    <property type="evidence" value="ECO:0007669"/>
    <property type="project" value="UniProtKB-UniRule"/>
</dbReference>
<dbReference type="FunFam" id="3.30.54.20:FF:000001">
    <property type="entry name" value="Alanine--tRNA ligase"/>
    <property type="match status" value="1"/>
</dbReference>
<proteinExistence type="inferred from homology"/>
<keyword evidence="12" id="KW-0963">Cytoplasm</keyword>
<evidence type="ECO:0000256" key="3">
    <source>
        <dbReference type="ARBA" id="ARBA00022555"/>
    </source>
</evidence>
<evidence type="ECO:0000313" key="16">
    <source>
        <dbReference type="Proteomes" id="UP000218327"/>
    </source>
</evidence>
<dbReference type="PROSITE" id="PS50860">
    <property type="entry name" value="AA_TRNA_LIGASE_II_ALA"/>
    <property type="match status" value="1"/>
</dbReference>
<dbReference type="Pfam" id="PF01411">
    <property type="entry name" value="tRNA-synt_2c"/>
    <property type="match status" value="1"/>
</dbReference>
<dbReference type="GO" id="GO:0005829">
    <property type="term" value="C:cytosol"/>
    <property type="evidence" value="ECO:0007669"/>
    <property type="project" value="TreeGrafter"/>
</dbReference>
<dbReference type="Gene3D" id="3.10.310.40">
    <property type="match status" value="1"/>
</dbReference>
<gene>
    <name evidence="12" type="primary">alaS</name>
    <name evidence="15" type="ORF">COA96_17700</name>
</gene>
<dbReference type="PANTHER" id="PTHR11777">
    <property type="entry name" value="ALANYL-TRNA SYNTHETASE"/>
    <property type="match status" value="1"/>
</dbReference>
<dbReference type="SMART" id="SM00863">
    <property type="entry name" value="tRNA_SAD"/>
    <property type="match status" value="1"/>
</dbReference>
<dbReference type="Gene3D" id="2.40.30.130">
    <property type="match status" value="1"/>
</dbReference>
<dbReference type="GO" id="GO:0008270">
    <property type="term" value="F:zinc ion binding"/>
    <property type="evidence" value="ECO:0007669"/>
    <property type="project" value="UniProtKB-UniRule"/>
</dbReference>
<dbReference type="FunFam" id="3.30.930.10:FF:000004">
    <property type="entry name" value="Alanine--tRNA ligase"/>
    <property type="match status" value="1"/>
</dbReference>
<dbReference type="SUPFAM" id="SSF55681">
    <property type="entry name" value="Class II aaRS and biotin synthetases"/>
    <property type="match status" value="1"/>
</dbReference>
<evidence type="ECO:0000256" key="8">
    <source>
        <dbReference type="ARBA" id="ARBA00022840"/>
    </source>
</evidence>
<feature type="binding site" evidence="12">
    <location>
        <position position="660"/>
    </location>
    <ligand>
        <name>Zn(2+)</name>
        <dbReference type="ChEBI" id="CHEBI:29105"/>
    </ligand>
</feature>